<dbReference type="GO" id="GO:0009279">
    <property type="term" value="C:cell outer membrane"/>
    <property type="evidence" value="ECO:0007669"/>
    <property type="project" value="UniProtKB-SubCell"/>
</dbReference>
<dbReference type="SUPFAM" id="SSF56935">
    <property type="entry name" value="Porins"/>
    <property type="match status" value="1"/>
</dbReference>
<sequence>MSFKQVSGRAPGVRGVKHYFTVSLIALGVANAVGLAAARAADSTTAPASSQAQQSNDSNGDTVIVSAGGGDNTDSVSQPEHDYTVPATRAGTKLNLTPRDIPQSVSIVTKQRIKDQDLQNISDVLHNAAGISASQNDTERFDFYSRGFYINNYTYDDIPTTQNESWNFGDTDDDAAIYDRIEIVRGSTGLMTGTGNPGASINMVRKKADSKTFSGNLSASYGSWNDQRYVADVSGPLNQSGTVRGRIVAGYQDKDSWLDRYHQSKKFLYGNIEADLTDSTTVDVGYSYQSRDTGNPTWGGLPAWYSNGEPTHYDRSSNPAADWAHYNILSRKVFANLTTNFDNGWQVRLNSAHSETDFDSKLFYVSGFADKTTGLLTNDTSAYGGWYDGLRTQDAIDAYASGPFELLGRQHELVVGLDYSRQRNRYYGRFVTISANDVGSTNGWNGNVTEPDWGEWALNGDDTIRQKAGYTAARFSLTDPLSLIVGARYTQYSTNGITANMDKNNLTPYGGLVYDINDTYSAFVSYTSIFQPQTYRDRQGAYLKPVIGKDYEAGVKSDWFNGRLTASLSVFRIEQENLGQLDGSRLVPGSSEYAYYASKGVVSRGAEFELNGAVTDNLMMTFSASRYVAKDINNDRVNSNLPQTQLKLFTSYNLPMLPQLTVGGGVNWQNRTFKDLTGPSGNTVRLYQGSYPLADLFARYQVDKNLSVQANVKNVFDREYNTGLTGGVIYGEPRNYSVSVNYTF</sequence>
<evidence type="ECO:0000256" key="12">
    <source>
        <dbReference type="ARBA" id="ARBA00023170"/>
    </source>
</evidence>
<dbReference type="GO" id="GO:0015344">
    <property type="term" value="F:siderophore uptake transmembrane transporter activity"/>
    <property type="evidence" value="ECO:0007669"/>
    <property type="project" value="TreeGrafter"/>
</dbReference>
<dbReference type="PROSITE" id="PS52016">
    <property type="entry name" value="TONB_DEPENDENT_REC_3"/>
    <property type="match status" value="1"/>
</dbReference>
<keyword evidence="8" id="KW-0408">Iron</keyword>
<dbReference type="InterPro" id="IPR039426">
    <property type="entry name" value="TonB-dep_rcpt-like"/>
</dbReference>
<evidence type="ECO:0000256" key="3">
    <source>
        <dbReference type="ARBA" id="ARBA00022448"/>
    </source>
</evidence>
<evidence type="ECO:0000256" key="13">
    <source>
        <dbReference type="ARBA" id="ARBA00023237"/>
    </source>
</evidence>
<evidence type="ECO:0000256" key="8">
    <source>
        <dbReference type="ARBA" id="ARBA00023004"/>
    </source>
</evidence>
<dbReference type="GO" id="GO:0015891">
    <property type="term" value="P:siderophore transport"/>
    <property type="evidence" value="ECO:0007669"/>
    <property type="project" value="InterPro"/>
</dbReference>
<evidence type="ECO:0000259" key="18">
    <source>
        <dbReference type="Pfam" id="PF00593"/>
    </source>
</evidence>
<keyword evidence="7" id="KW-0732">Signal</keyword>
<proteinExistence type="inferred from homology"/>
<dbReference type="Pfam" id="PF00593">
    <property type="entry name" value="TonB_dep_Rec_b-barrel"/>
    <property type="match status" value="1"/>
</dbReference>
<dbReference type="CDD" id="cd01347">
    <property type="entry name" value="ligand_gated_channel"/>
    <property type="match status" value="1"/>
</dbReference>
<keyword evidence="13 14" id="KW-0998">Cell outer membrane</keyword>
<dbReference type="Proteomes" id="UP000285972">
    <property type="component" value="Unassembled WGS sequence"/>
</dbReference>
<dbReference type="GeneID" id="70907303"/>
<keyword evidence="6 14" id="KW-0812">Transmembrane</keyword>
<evidence type="ECO:0000259" key="19">
    <source>
        <dbReference type="Pfam" id="PF07715"/>
    </source>
</evidence>
<dbReference type="PANTHER" id="PTHR32552">
    <property type="entry name" value="FERRICHROME IRON RECEPTOR-RELATED"/>
    <property type="match status" value="1"/>
</dbReference>
<evidence type="ECO:0000256" key="16">
    <source>
        <dbReference type="RuleBase" id="RU003357"/>
    </source>
</evidence>
<keyword evidence="10 16" id="KW-0798">TonB box</keyword>
<dbReference type="Gene3D" id="2.170.130.10">
    <property type="entry name" value="TonB-dependent receptor, plug domain"/>
    <property type="match status" value="1"/>
</dbReference>
<keyword evidence="3 14" id="KW-0813">Transport</keyword>
<feature type="domain" description="TonB-dependent receptor plug" evidence="19">
    <location>
        <begin position="98"/>
        <end position="199"/>
    </location>
</feature>
<name>A0AAE8JKV9_9GAMM</name>
<dbReference type="FunFam" id="2.170.130.10:FF:000010">
    <property type="entry name" value="Ferripyoverdine receptor"/>
    <property type="match status" value="1"/>
</dbReference>
<keyword evidence="4 14" id="KW-1134">Transmembrane beta strand</keyword>
<keyword evidence="11 14" id="KW-0472">Membrane</keyword>
<dbReference type="PROSITE" id="PS01156">
    <property type="entry name" value="TONB_DEPENDENT_REC_2"/>
    <property type="match status" value="1"/>
</dbReference>
<evidence type="ECO:0000256" key="5">
    <source>
        <dbReference type="ARBA" id="ARBA00022496"/>
    </source>
</evidence>
<dbReference type="NCBIfam" id="TIGR01783">
    <property type="entry name" value="TonB-siderophor"/>
    <property type="match status" value="1"/>
</dbReference>
<reference evidence="20 21" key="1">
    <citation type="submission" date="2016-09" db="EMBL/GenBank/DDBJ databases">
        <authorList>
            <person name="Doonan J."/>
            <person name="Pachebat J.A."/>
            <person name="Golyshin P.N."/>
            <person name="Denman S."/>
            <person name="Mcdonald J.E."/>
        </authorList>
    </citation>
    <scope>NUCLEOTIDE SEQUENCE [LARGE SCALE GENOMIC DNA]</scope>
    <source>
        <strain evidence="20 21">FRB141</strain>
    </source>
</reference>
<feature type="region of interest" description="Disordered" evidence="17">
    <location>
        <begin position="46"/>
        <end position="82"/>
    </location>
</feature>
<accession>A0AAE8JKV9</accession>
<evidence type="ECO:0000256" key="17">
    <source>
        <dbReference type="SAM" id="MobiDB-lite"/>
    </source>
</evidence>
<feature type="compositionally biased region" description="Low complexity" evidence="17">
    <location>
        <begin position="46"/>
        <end position="59"/>
    </location>
</feature>
<gene>
    <name evidence="20" type="ORF">BIY26_23025</name>
</gene>
<comment type="subcellular location">
    <subcellularLocation>
        <location evidence="1 14">Cell outer membrane</location>
        <topology evidence="1 14">Multi-pass membrane protein</topology>
    </subcellularLocation>
</comment>
<dbReference type="PANTHER" id="PTHR32552:SF74">
    <property type="entry name" value="HYDROXAMATE SIDEROPHORE RECEPTOR FHUE"/>
    <property type="match status" value="1"/>
</dbReference>
<keyword evidence="5" id="KW-0410">Iron transport</keyword>
<feature type="domain" description="TonB-dependent receptor-like beta-barrel" evidence="18">
    <location>
        <begin position="275"/>
        <end position="715"/>
    </location>
</feature>
<evidence type="ECO:0000256" key="11">
    <source>
        <dbReference type="ARBA" id="ARBA00023136"/>
    </source>
</evidence>
<dbReference type="Gene3D" id="2.40.170.20">
    <property type="entry name" value="TonB-dependent receptor, beta-barrel domain"/>
    <property type="match status" value="1"/>
</dbReference>
<dbReference type="InterPro" id="IPR000531">
    <property type="entry name" value="Beta-barrel_TonB"/>
</dbReference>
<dbReference type="GO" id="GO:0038023">
    <property type="term" value="F:signaling receptor activity"/>
    <property type="evidence" value="ECO:0007669"/>
    <property type="project" value="InterPro"/>
</dbReference>
<evidence type="ECO:0000256" key="14">
    <source>
        <dbReference type="PROSITE-ProRule" id="PRU01360"/>
    </source>
</evidence>
<comment type="caution">
    <text evidence="20">The sequence shown here is derived from an EMBL/GenBank/DDBJ whole genome shotgun (WGS) entry which is preliminary data.</text>
</comment>
<evidence type="ECO:0000313" key="20">
    <source>
        <dbReference type="EMBL" id="RLM15527.1"/>
    </source>
</evidence>
<keyword evidence="12 20" id="KW-0675">Receptor</keyword>
<dbReference type="AlphaFoldDB" id="A0AAE8JKV9"/>
<dbReference type="InterPro" id="IPR010917">
    <property type="entry name" value="TonB_rcpt_CS"/>
</dbReference>
<feature type="short sequence motif" description="TonB C-terminal box" evidence="15">
    <location>
        <begin position="727"/>
        <end position="744"/>
    </location>
</feature>
<comment type="similarity">
    <text evidence="2 14 16">Belongs to the TonB-dependent receptor family.</text>
</comment>
<evidence type="ECO:0000256" key="7">
    <source>
        <dbReference type="ARBA" id="ARBA00022729"/>
    </source>
</evidence>
<evidence type="ECO:0000256" key="6">
    <source>
        <dbReference type="ARBA" id="ARBA00022692"/>
    </source>
</evidence>
<evidence type="ECO:0000256" key="4">
    <source>
        <dbReference type="ARBA" id="ARBA00022452"/>
    </source>
</evidence>
<evidence type="ECO:0000313" key="21">
    <source>
        <dbReference type="Proteomes" id="UP000285972"/>
    </source>
</evidence>
<protein>
    <submittedName>
        <fullName evidence="20">Ferric-rhodotorulic acid/ferric-coprogen receptor FhuE</fullName>
    </submittedName>
</protein>
<dbReference type="NCBIfam" id="NF007447">
    <property type="entry name" value="PRK10003.1"/>
    <property type="match status" value="1"/>
</dbReference>
<evidence type="ECO:0000256" key="1">
    <source>
        <dbReference type="ARBA" id="ARBA00004571"/>
    </source>
</evidence>
<organism evidence="20 21">
    <name type="scientific">Brenneria goodwinii</name>
    <dbReference type="NCBI Taxonomy" id="1109412"/>
    <lineage>
        <taxon>Bacteria</taxon>
        <taxon>Pseudomonadati</taxon>
        <taxon>Pseudomonadota</taxon>
        <taxon>Gammaproteobacteria</taxon>
        <taxon>Enterobacterales</taxon>
        <taxon>Pectobacteriaceae</taxon>
        <taxon>Brenneria</taxon>
    </lineage>
</organism>
<evidence type="ECO:0000256" key="10">
    <source>
        <dbReference type="ARBA" id="ARBA00023077"/>
    </source>
</evidence>
<dbReference type="InterPro" id="IPR010105">
    <property type="entry name" value="TonB_sidphr_rcpt"/>
</dbReference>
<dbReference type="EMBL" id="MJLX01000133">
    <property type="protein sequence ID" value="RLM15527.1"/>
    <property type="molecule type" value="Genomic_DNA"/>
</dbReference>
<dbReference type="Pfam" id="PF07715">
    <property type="entry name" value="Plug"/>
    <property type="match status" value="1"/>
</dbReference>
<evidence type="ECO:0000256" key="15">
    <source>
        <dbReference type="PROSITE-ProRule" id="PRU10144"/>
    </source>
</evidence>
<dbReference type="RefSeq" id="WP_048639505.1">
    <property type="nucleotide sequence ID" value="NZ_CGIG01000001.1"/>
</dbReference>
<evidence type="ECO:0000256" key="2">
    <source>
        <dbReference type="ARBA" id="ARBA00009810"/>
    </source>
</evidence>
<keyword evidence="9" id="KW-0406">Ion transport</keyword>
<dbReference type="InterPro" id="IPR037066">
    <property type="entry name" value="Plug_dom_sf"/>
</dbReference>
<dbReference type="InterPro" id="IPR012910">
    <property type="entry name" value="Plug_dom"/>
</dbReference>
<dbReference type="InterPro" id="IPR036942">
    <property type="entry name" value="Beta-barrel_TonB_sf"/>
</dbReference>
<dbReference type="KEGG" id="bgj:AWC36_10880"/>
<evidence type="ECO:0000256" key="9">
    <source>
        <dbReference type="ARBA" id="ARBA00023065"/>
    </source>
</evidence>